<gene>
    <name evidence="4" type="primary">ypeA</name>
    <name evidence="4" type="ORF">DSM107010_64020</name>
</gene>
<feature type="domain" description="N-acetyltransferase" evidence="3">
    <location>
        <begin position="1"/>
        <end position="139"/>
    </location>
</feature>
<dbReference type="SUPFAM" id="SSF55729">
    <property type="entry name" value="Acyl-CoA N-acyltransferases (Nat)"/>
    <property type="match status" value="1"/>
</dbReference>
<keyword evidence="2" id="KW-0012">Acyltransferase</keyword>
<dbReference type="Gene3D" id="3.40.630.30">
    <property type="match status" value="1"/>
</dbReference>
<dbReference type="GO" id="GO:0016747">
    <property type="term" value="F:acyltransferase activity, transferring groups other than amino-acyl groups"/>
    <property type="evidence" value="ECO:0007669"/>
    <property type="project" value="InterPro"/>
</dbReference>
<dbReference type="Proteomes" id="UP000282574">
    <property type="component" value="Unassembled WGS sequence"/>
</dbReference>
<keyword evidence="1" id="KW-0808">Transferase</keyword>
<accession>A0AB37UBF6</accession>
<dbReference type="InterPro" id="IPR016181">
    <property type="entry name" value="Acyl_CoA_acyltransferase"/>
</dbReference>
<evidence type="ECO:0000256" key="1">
    <source>
        <dbReference type="ARBA" id="ARBA00022679"/>
    </source>
</evidence>
<comment type="caution">
    <text evidence="4">The sequence shown here is derived from an EMBL/GenBank/DDBJ whole genome shotgun (WGS) entry which is preliminary data.</text>
</comment>
<dbReference type="PANTHER" id="PTHR43877">
    <property type="entry name" value="AMINOALKYLPHOSPHONATE N-ACETYLTRANSFERASE-RELATED-RELATED"/>
    <property type="match status" value="1"/>
</dbReference>
<name>A0AB37UBF6_9CYAN</name>
<evidence type="ECO:0000259" key="3">
    <source>
        <dbReference type="PROSITE" id="PS51186"/>
    </source>
</evidence>
<dbReference type="EMBL" id="RSCK01000117">
    <property type="protein sequence ID" value="RUT01965.1"/>
    <property type="molecule type" value="Genomic_DNA"/>
</dbReference>
<evidence type="ECO:0000313" key="5">
    <source>
        <dbReference type="Proteomes" id="UP000282574"/>
    </source>
</evidence>
<dbReference type="RefSeq" id="WP_106167206.1">
    <property type="nucleotide sequence ID" value="NZ_JAVKZF010000002.1"/>
</dbReference>
<proteinExistence type="predicted"/>
<dbReference type="CDD" id="cd04301">
    <property type="entry name" value="NAT_SF"/>
    <property type="match status" value="1"/>
</dbReference>
<evidence type="ECO:0000313" key="4">
    <source>
        <dbReference type="EMBL" id="RUT01965.1"/>
    </source>
</evidence>
<dbReference type="InterPro" id="IPR000182">
    <property type="entry name" value="GNAT_dom"/>
</dbReference>
<evidence type="ECO:0000256" key="2">
    <source>
        <dbReference type="ARBA" id="ARBA00023315"/>
    </source>
</evidence>
<protein>
    <submittedName>
        <fullName evidence="4">GNAT family acetyltransferase</fullName>
    </submittedName>
</protein>
<reference evidence="4 5" key="1">
    <citation type="journal article" date="2019" name="Genome Biol. Evol.">
        <title>Day and night: Metabolic profiles and evolutionary relationships of six axenic non-marine cyanobacteria.</title>
        <authorList>
            <person name="Will S.E."/>
            <person name="Henke P."/>
            <person name="Boedeker C."/>
            <person name="Huang S."/>
            <person name="Brinkmann H."/>
            <person name="Rohde M."/>
            <person name="Jarek M."/>
            <person name="Friedl T."/>
            <person name="Seufert S."/>
            <person name="Schumacher M."/>
            <person name="Overmann J."/>
            <person name="Neumann-Schaal M."/>
            <person name="Petersen J."/>
        </authorList>
    </citation>
    <scope>NUCLEOTIDE SEQUENCE [LARGE SCALE GENOMIC DNA]</scope>
    <source>
        <strain evidence="4 5">SAG 39.79</strain>
    </source>
</reference>
<dbReference type="AlphaFoldDB" id="A0AB37UBF6"/>
<organism evidence="4 5">
    <name type="scientific">Chroococcidiopsis cubana SAG 39.79</name>
    <dbReference type="NCBI Taxonomy" id="388085"/>
    <lineage>
        <taxon>Bacteria</taxon>
        <taxon>Bacillati</taxon>
        <taxon>Cyanobacteriota</taxon>
        <taxon>Cyanophyceae</taxon>
        <taxon>Chroococcidiopsidales</taxon>
        <taxon>Chroococcidiopsidaceae</taxon>
        <taxon>Chroococcidiopsis</taxon>
    </lineage>
</organism>
<sequence>MKIRSFELADESAVIALWQRCGLTRPWNDPKKDIYRKLCVQPHLFLVGIEQELIATVMAGYEGHRGWINYLAVAPEYQRQGFGQAMMVEAERLLREAGCPKISLQIRSTNITVIEFYQHLGYAIDDVVSLGKRLEYDDR</sequence>
<dbReference type="Pfam" id="PF00583">
    <property type="entry name" value="Acetyltransf_1"/>
    <property type="match status" value="1"/>
</dbReference>
<dbReference type="PROSITE" id="PS51186">
    <property type="entry name" value="GNAT"/>
    <property type="match status" value="1"/>
</dbReference>
<dbReference type="InterPro" id="IPR050832">
    <property type="entry name" value="Bact_Acetyltransf"/>
</dbReference>
<dbReference type="NCBIfam" id="NF002959">
    <property type="entry name" value="PRK03624.1"/>
    <property type="match status" value="1"/>
</dbReference>
<keyword evidence="5" id="KW-1185">Reference proteome</keyword>